<evidence type="ECO:0000256" key="6">
    <source>
        <dbReference type="ARBA" id="ARBA00022683"/>
    </source>
</evidence>
<dbReference type="PANTHER" id="PTHR33799">
    <property type="entry name" value="PTS PERMEASE-RELATED-RELATED"/>
    <property type="match status" value="1"/>
</dbReference>
<dbReference type="STRING" id="1034346.GCA_000313565_03150"/>
<gene>
    <name evidence="9" type="ORF">DES51_11826</name>
</gene>
<feature type="domain" description="PTS EIIA type-4" evidence="8">
    <location>
        <begin position="1"/>
        <end position="125"/>
    </location>
</feature>
<protein>
    <submittedName>
        <fullName evidence="9">PTS system N-acetylgalactosamine-specific IIA component/PTS system mannose-specific IIA component</fullName>
    </submittedName>
</protein>
<reference evidence="9 10" key="1">
    <citation type="submission" date="2018-05" db="EMBL/GenBank/DDBJ databases">
        <title>Genomic Encyclopedia of Type Strains, Phase IV (KMG-IV): sequencing the most valuable type-strain genomes for metagenomic binning, comparative biology and taxonomic classification.</title>
        <authorList>
            <person name="Goeker M."/>
        </authorList>
    </citation>
    <scope>NUCLEOTIDE SEQUENCE [LARGE SCALE GENOMIC DNA]</scope>
    <source>
        <strain evidence="9 10">JC118</strain>
    </source>
</reference>
<keyword evidence="2" id="KW-0813">Transport</keyword>
<comment type="subcellular location">
    <subcellularLocation>
        <location evidence="1">Cytoplasm</location>
    </subcellularLocation>
</comment>
<evidence type="ECO:0000259" key="8">
    <source>
        <dbReference type="PROSITE" id="PS51096"/>
    </source>
</evidence>
<dbReference type="Proteomes" id="UP000247612">
    <property type="component" value="Unassembled WGS sequence"/>
</dbReference>
<dbReference type="GO" id="GO:0016020">
    <property type="term" value="C:membrane"/>
    <property type="evidence" value="ECO:0007669"/>
    <property type="project" value="InterPro"/>
</dbReference>
<evidence type="ECO:0000256" key="2">
    <source>
        <dbReference type="ARBA" id="ARBA00022448"/>
    </source>
</evidence>
<dbReference type="GO" id="GO:0005737">
    <property type="term" value="C:cytoplasm"/>
    <property type="evidence" value="ECO:0007669"/>
    <property type="project" value="UniProtKB-SubCell"/>
</dbReference>
<evidence type="ECO:0000256" key="5">
    <source>
        <dbReference type="ARBA" id="ARBA00022679"/>
    </source>
</evidence>
<dbReference type="InterPro" id="IPR036662">
    <property type="entry name" value="PTS_EIIA_man-typ_sf"/>
</dbReference>
<keyword evidence="6" id="KW-0598">Phosphotransferase system</keyword>
<dbReference type="GO" id="GO:0016301">
    <property type="term" value="F:kinase activity"/>
    <property type="evidence" value="ECO:0007669"/>
    <property type="project" value="UniProtKB-KW"/>
</dbReference>
<dbReference type="GO" id="GO:0009401">
    <property type="term" value="P:phosphoenolpyruvate-dependent sugar phosphotransferase system"/>
    <property type="evidence" value="ECO:0007669"/>
    <property type="project" value="UniProtKB-KW"/>
</dbReference>
<dbReference type="InterPro" id="IPR004701">
    <property type="entry name" value="PTS_EIIA_man-typ"/>
</dbReference>
<keyword evidence="5" id="KW-0808">Transferase</keyword>
<dbReference type="Pfam" id="PF03610">
    <property type="entry name" value="EIIA-man"/>
    <property type="match status" value="1"/>
</dbReference>
<evidence type="ECO:0000256" key="1">
    <source>
        <dbReference type="ARBA" id="ARBA00004496"/>
    </source>
</evidence>
<keyword evidence="3" id="KW-0963">Cytoplasm</keyword>
<dbReference type="InterPro" id="IPR033887">
    <property type="entry name" value="PTS_IIA_man"/>
</dbReference>
<dbReference type="EMBL" id="QJKH01000018">
    <property type="protein sequence ID" value="PXX75296.1"/>
    <property type="molecule type" value="Genomic_DNA"/>
</dbReference>
<evidence type="ECO:0000256" key="3">
    <source>
        <dbReference type="ARBA" id="ARBA00022490"/>
    </source>
</evidence>
<name>A0A318KEH2_9FIRM</name>
<dbReference type="PROSITE" id="PS51096">
    <property type="entry name" value="PTS_EIIA_TYPE_4"/>
    <property type="match status" value="1"/>
</dbReference>
<evidence type="ECO:0000256" key="7">
    <source>
        <dbReference type="ARBA" id="ARBA00022777"/>
    </source>
</evidence>
<keyword evidence="4" id="KW-0762">Sugar transport</keyword>
<accession>A0A318KEH2</accession>
<evidence type="ECO:0000256" key="4">
    <source>
        <dbReference type="ARBA" id="ARBA00022597"/>
    </source>
</evidence>
<dbReference type="SUPFAM" id="SSF53062">
    <property type="entry name" value="PTS system fructose IIA component-like"/>
    <property type="match status" value="1"/>
</dbReference>
<dbReference type="PANTHER" id="PTHR33799:SF1">
    <property type="entry name" value="PTS SYSTEM MANNOSE-SPECIFIC EIIAB COMPONENT-RELATED"/>
    <property type="match status" value="1"/>
</dbReference>
<proteinExistence type="predicted"/>
<evidence type="ECO:0000313" key="10">
    <source>
        <dbReference type="Proteomes" id="UP000247612"/>
    </source>
</evidence>
<keyword evidence="7" id="KW-0418">Kinase</keyword>
<sequence length="135" mass="14925">MANLLIVSHGNLAKEMTATARMIMGDFEGVHVLGLQADDHIETFYEKIKKECEQASDGLLILTDLAGGSPFIQASRCYYDMFERKTIEVVTGTNLAIVIECISQRAYKNVHELKELALSVGAGSIKSFEINKEVK</sequence>
<keyword evidence="10" id="KW-1185">Reference proteome</keyword>
<dbReference type="InterPro" id="IPR051471">
    <property type="entry name" value="Bacterial_PTS_sugar_comp"/>
</dbReference>
<organism evidence="9 10">
    <name type="scientific">Dielma fastidiosa</name>
    <dbReference type="NCBI Taxonomy" id="1034346"/>
    <lineage>
        <taxon>Bacteria</taxon>
        <taxon>Bacillati</taxon>
        <taxon>Bacillota</taxon>
        <taxon>Erysipelotrichia</taxon>
        <taxon>Erysipelotrichales</taxon>
        <taxon>Erysipelotrichaceae</taxon>
        <taxon>Dielma</taxon>
    </lineage>
</organism>
<dbReference type="CDD" id="cd00006">
    <property type="entry name" value="PTS_IIA_man"/>
    <property type="match status" value="1"/>
</dbReference>
<dbReference type="RefSeq" id="WP_022939429.1">
    <property type="nucleotide sequence ID" value="NZ_CABKRQ010000009.1"/>
</dbReference>
<comment type="caution">
    <text evidence="9">The sequence shown here is derived from an EMBL/GenBank/DDBJ whole genome shotgun (WGS) entry which is preliminary data.</text>
</comment>
<dbReference type="Gene3D" id="3.40.50.510">
    <property type="entry name" value="Phosphotransferase system, mannose-type IIA component"/>
    <property type="match status" value="1"/>
</dbReference>
<dbReference type="AlphaFoldDB" id="A0A318KEH2"/>
<evidence type="ECO:0000313" key="9">
    <source>
        <dbReference type="EMBL" id="PXX75296.1"/>
    </source>
</evidence>